<feature type="transmembrane region" description="Helical" evidence="5">
    <location>
        <begin position="79"/>
        <end position="100"/>
    </location>
</feature>
<evidence type="ECO:0000313" key="8">
    <source>
        <dbReference type="Proteomes" id="UP001600107"/>
    </source>
</evidence>
<name>A0ABW6I7C6_9FLAO</name>
<reference evidence="7 8" key="1">
    <citation type="submission" date="2024-06" db="EMBL/GenBank/DDBJ databases">
        <title>Flavobacterium spp. isolated from glacier.</title>
        <authorList>
            <person name="Han D."/>
        </authorList>
    </citation>
    <scope>NUCLEOTIDE SEQUENCE [LARGE SCALE GENOMIC DNA]</scope>
    <source>
        <strain evidence="7 8">ZS1P70</strain>
    </source>
</reference>
<feature type="transmembrane region" description="Helical" evidence="5">
    <location>
        <begin position="120"/>
        <end position="137"/>
    </location>
</feature>
<dbReference type="EMBL" id="JBHZPY010000012">
    <property type="protein sequence ID" value="MFE3872184.1"/>
    <property type="molecule type" value="Genomic_DNA"/>
</dbReference>
<evidence type="ECO:0000256" key="2">
    <source>
        <dbReference type="ARBA" id="ARBA00022692"/>
    </source>
</evidence>
<keyword evidence="4 5" id="KW-0472">Membrane</keyword>
<proteinExistence type="predicted"/>
<dbReference type="Pfam" id="PF07291">
    <property type="entry name" value="MauE"/>
    <property type="match status" value="1"/>
</dbReference>
<keyword evidence="3 5" id="KW-1133">Transmembrane helix</keyword>
<evidence type="ECO:0000259" key="6">
    <source>
        <dbReference type="Pfam" id="PF07291"/>
    </source>
</evidence>
<feature type="transmembrane region" description="Helical" evidence="5">
    <location>
        <begin position="9"/>
        <end position="28"/>
    </location>
</feature>
<comment type="caution">
    <text evidence="7">The sequence shown here is derived from an EMBL/GenBank/DDBJ whole genome shotgun (WGS) entry which is preliminary data.</text>
</comment>
<comment type="subcellular location">
    <subcellularLocation>
        <location evidence="1">Membrane</location>
        <topology evidence="1">Multi-pass membrane protein</topology>
    </subcellularLocation>
</comment>
<evidence type="ECO:0000313" key="7">
    <source>
        <dbReference type="EMBL" id="MFE3872184.1"/>
    </source>
</evidence>
<organism evidence="7 8">
    <name type="scientific">Flavobacterium zhoui</name>
    <dbReference type="NCBI Taxonomy" id="3230414"/>
    <lineage>
        <taxon>Bacteria</taxon>
        <taxon>Pseudomonadati</taxon>
        <taxon>Bacteroidota</taxon>
        <taxon>Flavobacteriia</taxon>
        <taxon>Flavobacteriales</taxon>
        <taxon>Flavobacteriaceae</taxon>
        <taxon>Flavobacterium</taxon>
    </lineage>
</organism>
<evidence type="ECO:0000256" key="1">
    <source>
        <dbReference type="ARBA" id="ARBA00004141"/>
    </source>
</evidence>
<gene>
    <name evidence="7" type="ORF">ACFX5F_13225</name>
</gene>
<dbReference type="InterPro" id="IPR009908">
    <property type="entry name" value="Methylamine_util_MauE"/>
</dbReference>
<evidence type="ECO:0000256" key="3">
    <source>
        <dbReference type="ARBA" id="ARBA00022989"/>
    </source>
</evidence>
<evidence type="ECO:0000256" key="4">
    <source>
        <dbReference type="ARBA" id="ARBA00023136"/>
    </source>
</evidence>
<sequence length="150" mass="17062">MKLTATSKSIFINSICLLYILLFVYAAVSKLLDFENFRVQLGQSPLLNIFASWLAWLVPLIELVIAIALCFYSIRFWALYAGFILMTMFTAYIYIILNYSSYVPCSCGGILEKLGWTEHLVFNLGFLLLAISGLFLLKDSSTRNNVFNKN</sequence>
<feature type="transmembrane region" description="Helical" evidence="5">
    <location>
        <begin position="48"/>
        <end position="72"/>
    </location>
</feature>
<protein>
    <submittedName>
        <fullName evidence="7">MauE/DoxX family redox-associated membrane protein</fullName>
    </submittedName>
</protein>
<keyword evidence="2 5" id="KW-0812">Transmembrane</keyword>
<dbReference type="RefSeq" id="WP_379852477.1">
    <property type="nucleotide sequence ID" value="NZ_JBHZPY010000012.1"/>
</dbReference>
<evidence type="ECO:0000256" key="5">
    <source>
        <dbReference type="SAM" id="Phobius"/>
    </source>
</evidence>
<dbReference type="Proteomes" id="UP001600107">
    <property type="component" value="Unassembled WGS sequence"/>
</dbReference>
<accession>A0ABW6I7C6</accession>
<feature type="domain" description="Methylamine utilisation protein MauE" evidence="6">
    <location>
        <begin position="9"/>
        <end position="135"/>
    </location>
</feature>
<keyword evidence="8" id="KW-1185">Reference proteome</keyword>